<dbReference type="EMBL" id="JACNJH010000102">
    <property type="protein sequence ID" value="MBC8360723.1"/>
    <property type="molecule type" value="Genomic_DNA"/>
</dbReference>
<dbReference type="Gene3D" id="3.60.15.10">
    <property type="entry name" value="Ribonuclease Z/Hydroxyacylglutathione hydrolase-like"/>
    <property type="match status" value="1"/>
</dbReference>
<dbReference type="PANTHER" id="PTHR42951">
    <property type="entry name" value="METALLO-BETA-LACTAMASE DOMAIN-CONTAINING"/>
    <property type="match status" value="1"/>
</dbReference>
<dbReference type="Proteomes" id="UP000603434">
    <property type="component" value="Unassembled WGS sequence"/>
</dbReference>
<evidence type="ECO:0000313" key="3">
    <source>
        <dbReference type="EMBL" id="MBC8360723.1"/>
    </source>
</evidence>
<dbReference type="SMART" id="SM00849">
    <property type="entry name" value="Lactamase_B"/>
    <property type="match status" value="1"/>
</dbReference>
<evidence type="ECO:0000313" key="4">
    <source>
        <dbReference type="Proteomes" id="UP000603434"/>
    </source>
</evidence>
<feature type="domain" description="Metallo-beta-lactamase" evidence="2">
    <location>
        <begin position="25"/>
        <end position="215"/>
    </location>
</feature>
<comment type="similarity">
    <text evidence="1">Belongs to the metallo-beta-lactamase superfamily. Class-B beta-lactamase family.</text>
</comment>
<dbReference type="Pfam" id="PF00753">
    <property type="entry name" value="Lactamase_B"/>
    <property type="match status" value="1"/>
</dbReference>
<dbReference type="GO" id="GO:0017001">
    <property type="term" value="P:antibiotic catabolic process"/>
    <property type="evidence" value="ECO:0007669"/>
    <property type="project" value="UniProtKB-ARBA"/>
</dbReference>
<evidence type="ECO:0000259" key="2">
    <source>
        <dbReference type="SMART" id="SM00849"/>
    </source>
</evidence>
<reference evidence="3 4" key="1">
    <citation type="submission" date="2020-08" db="EMBL/GenBank/DDBJ databases">
        <title>Bridging the membrane lipid divide: bacteria of the FCB group superphylum have the potential to synthesize archaeal ether lipids.</title>
        <authorList>
            <person name="Villanueva L."/>
            <person name="Von Meijenfeldt F.A.B."/>
            <person name="Westbye A.B."/>
            <person name="Yadav S."/>
            <person name="Hopmans E.C."/>
            <person name="Dutilh B.E."/>
            <person name="Sinninghe Damste J.S."/>
        </authorList>
    </citation>
    <scope>NUCLEOTIDE SEQUENCE [LARGE SCALE GENOMIC DNA]</scope>
    <source>
        <strain evidence="3">NIOZ-UU30</strain>
    </source>
</reference>
<proteinExistence type="inferred from homology"/>
<comment type="caution">
    <text evidence="3">The sequence shown here is derived from an EMBL/GenBank/DDBJ whole genome shotgun (WGS) entry which is preliminary data.</text>
</comment>
<name>A0A8J6NVH2_9BACT</name>
<dbReference type="AlphaFoldDB" id="A0A8J6NVH2"/>
<dbReference type="InterPro" id="IPR036866">
    <property type="entry name" value="RibonucZ/Hydroxyglut_hydro"/>
</dbReference>
<sequence>MGPVEVAPQLYLVPLDQNLPGFTAFIGAWIFKGSHTFLVDVGPAATVPILLKSIKALKIRHLDAILLTHIHIDHAGGTGDLVAHFPDTPVVCHESGIRHLADPARLWEGSLKTLGRPAEAYGPIRPVAGKLLYDAAQYRQQDVEPIPTPGHAPHHVSFLLGPYLFAGEAGGVFIDLGGKDVYLRPATPPKFHFETYLQSIDSLLAKKPTILCYGHYGISQDAVGMLTIHRKQLLLWKQIITQEFGRAAEKDFLEVCFDRLISADPCLKSFSRMDAPVQDREKGFMQNSIRGFAGYLCDMLADAV</sequence>
<gene>
    <name evidence="3" type="ORF">H8E23_04945</name>
</gene>
<dbReference type="InterPro" id="IPR037482">
    <property type="entry name" value="ST1585_MBL-fold"/>
</dbReference>
<accession>A0A8J6NVH2</accession>
<organism evidence="3 4">
    <name type="scientific">Candidatus Desulfatibia profunda</name>
    <dbReference type="NCBI Taxonomy" id="2841695"/>
    <lineage>
        <taxon>Bacteria</taxon>
        <taxon>Pseudomonadati</taxon>
        <taxon>Thermodesulfobacteriota</taxon>
        <taxon>Desulfobacteria</taxon>
        <taxon>Desulfobacterales</taxon>
        <taxon>Desulfobacterales incertae sedis</taxon>
        <taxon>Candidatus Desulfatibia</taxon>
    </lineage>
</organism>
<dbReference type="CDD" id="cd07726">
    <property type="entry name" value="ST1585-like_MBL-fold"/>
    <property type="match status" value="1"/>
</dbReference>
<evidence type="ECO:0000256" key="1">
    <source>
        <dbReference type="ARBA" id="ARBA00005250"/>
    </source>
</evidence>
<dbReference type="SUPFAM" id="SSF56281">
    <property type="entry name" value="Metallo-hydrolase/oxidoreductase"/>
    <property type="match status" value="1"/>
</dbReference>
<dbReference type="PANTHER" id="PTHR42951:SF4">
    <property type="entry name" value="ACYL-COENZYME A THIOESTERASE MBLAC2"/>
    <property type="match status" value="1"/>
</dbReference>
<dbReference type="InterPro" id="IPR001279">
    <property type="entry name" value="Metallo-B-lactamas"/>
</dbReference>
<dbReference type="InterPro" id="IPR050855">
    <property type="entry name" value="NDM-1-like"/>
</dbReference>
<protein>
    <submittedName>
        <fullName evidence="3">MBL fold metallo-hydrolase</fullName>
    </submittedName>
</protein>